<gene>
    <name evidence="3" type="ORF">XP315_00100</name>
</gene>
<proteinExistence type="predicted"/>
<dbReference type="RefSeq" id="WP_040279208.1">
    <property type="nucleotide sequence ID" value="NZ_CP018476.1"/>
</dbReference>
<protein>
    <submittedName>
        <fullName evidence="3">Type IV secretion system protein DotA-like protein</fullName>
    </submittedName>
</protein>
<feature type="transmembrane region" description="Helical" evidence="2">
    <location>
        <begin position="54"/>
        <end position="76"/>
    </location>
</feature>
<feature type="transmembrane region" description="Helical" evidence="2">
    <location>
        <begin position="647"/>
        <end position="664"/>
    </location>
</feature>
<feature type="transmembrane region" description="Helical" evidence="2">
    <location>
        <begin position="569"/>
        <end position="593"/>
    </location>
</feature>
<dbReference type="InterPro" id="IPR027628">
    <property type="entry name" value="DotA_TraY"/>
</dbReference>
<keyword evidence="2" id="KW-1133">Transmembrane helix</keyword>
<dbReference type="EMBL" id="JZUY01000003">
    <property type="protein sequence ID" value="KLC12416.1"/>
    <property type="molecule type" value="Genomic_DNA"/>
</dbReference>
<keyword evidence="2" id="KW-0472">Membrane</keyword>
<keyword evidence="2" id="KW-0812">Transmembrane</keyword>
<feature type="transmembrane region" description="Helical" evidence="2">
    <location>
        <begin position="670"/>
        <end position="689"/>
    </location>
</feature>
<dbReference type="GeneID" id="61780248"/>
<accession>A0ABR5EYB0</accession>
<evidence type="ECO:0000313" key="3">
    <source>
        <dbReference type="EMBL" id="KLC12416.1"/>
    </source>
</evidence>
<reference evidence="3 4" key="1">
    <citation type="submission" date="2015-02" db="EMBL/GenBank/DDBJ databases">
        <title>Whole genome sequencing of multiple isolates of three species of pepper and tomato-infecting xanthomonads reveals genetic diversity in field strains and pinpoints effectors responsible for host specificity.</title>
        <authorList>
            <person name="Schwartz A."/>
            <person name="Dahlbeck D."/>
            <person name="Staskawicz B."/>
            <person name="Bart R."/>
            <person name="Potnis N."/>
            <person name="Minsavage G."/>
            <person name="Timilsina S."/>
            <person name="Goss E."/>
            <person name="Jones J."/>
            <person name="Vallad G."/>
            <person name="Barak J."/>
            <person name="Miller S."/>
            <person name="Ritchie D."/>
            <person name="Martins J.Jr."/>
            <person name="Patane J.S."/>
            <person name="Setubal J.C."/>
        </authorList>
    </citation>
    <scope>NUCLEOTIDE SEQUENCE [LARGE SCALE GENOMIC DNA]</scope>
    <source>
        <strain evidence="3 4">Xp3-15</strain>
    </source>
</reference>
<name>A0ABR5EYB0_XANPE</name>
<evidence type="ECO:0000256" key="2">
    <source>
        <dbReference type="SAM" id="Phobius"/>
    </source>
</evidence>
<feature type="transmembrane region" description="Helical" evidence="2">
    <location>
        <begin position="613"/>
        <end position="635"/>
    </location>
</feature>
<dbReference type="Proteomes" id="UP000035369">
    <property type="component" value="Unassembled WGS sequence"/>
</dbReference>
<organism evidence="3 4">
    <name type="scientific">Xanthomonas perforans</name>
    <dbReference type="NCBI Taxonomy" id="442694"/>
    <lineage>
        <taxon>Bacteria</taxon>
        <taxon>Pseudomonadati</taxon>
        <taxon>Pseudomonadota</taxon>
        <taxon>Gammaproteobacteria</taxon>
        <taxon>Lysobacterales</taxon>
        <taxon>Lysobacteraceae</taxon>
        <taxon>Xanthomonas</taxon>
    </lineage>
</organism>
<feature type="compositionally biased region" description="Gly residues" evidence="1">
    <location>
        <begin position="756"/>
        <end position="780"/>
    </location>
</feature>
<comment type="caution">
    <text evidence="3">The sequence shown here is derived from an EMBL/GenBank/DDBJ whole genome shotgun (WGS) entry which is preliminary data.</text>
</comment>
<keyword evidence="4" id="KW-1185">Reference proteome</keyword>
<evidence type="ECO:0000313" key="4">
    <source>
        <dbReference type="Proteomes" id="UP000035369"/>
    </source>
</evidence>
<dbReference type="NCBIfam" id="TIGR04346">
    <property type="entry name" value="DotA_TraY"/>
    <property type="match status" value="1"/>
</dbReference>
<sequence length="835" mass="87085">MPFSPCPDTGEPCTDQSVAILREIFGPVIDQLAAGGDPDTVSATANILASMFSVFNSGVLVVGTLIVSYVAVVGVINTANDGQAMGRNWSSLWTPVRIVAGGASLLPTASGFSFIQLFGLMVALWGVGLANAVYDKGVTLGLLKPEGLIATVNDPGSQYGLRQFARQYVAASYCANAANSIFAGFGGNTPQVRANSEPDRVFNAGGRREYVFEIKDRNRTTNLAGGAPICGTVKVAEYHAQPRDDATAQATEQVRAQAMEQKKRAAVEMMGAIDRWVITWPDDVSKPGWDSVSSAQFNAIVSEAEQKVVAGLESSIASRQGAMASGLSAYVASLTNEGWATAGGWLQKVGLVRTQLSATFSESVGSVTEPSLTGLPNSPASDMLANSVGLVADITRKAESHDDYTSGDIKPDDLTSAIPTDPMAAVNVGQIQADMDAKMSSWVNRRMEDIVDIAVGADGSDGTGGWCGTAGLIGGSLNRMKCVGDYFSATRGAAQTMKTTLLTAVTVVRVAAGVIGGTKVLGNGFEADKVVDPIWDWIKEVIIPPLAELEMRLETLAFYFGVFLPSLPYALFILVICGWVLSVIQTLLAAPLWAVMHMTPDKTFIGSQRQGYLLLMSLFARPVLAVIGLFAGILISDPLVNFASKGFFAMRGAIVTSTGTVGAISEFFTFTWWMYAFALMLLPIFYMCFGLPQVLPDKVLQWIGGGVADLGETSALGEMRTGLARAHAYGRVPGKDKDKQKKLGGGGGNRPLPGSGPRGDGGGSGGGGGGNQPVSGGGQGVTPRLPPPSSPGGRGQGDAGIGPAGPAPRPQGNSGLRRLAPPLSANEQGATPGKE</sequence>
<feature type="region of interest" description="Disordered" evidence="1">
    <location>
        <begin position="727"/>
        <end position="835"/>
    </location>
</feature>
<evidence type="ECO:0000256" key="1">
    <source>
        <dbReference type="SAM" id="MobiDB-lite"/>
    </source>
</evidence>
<feature type="compositionally biased region" description="Gly residues" evidence="1">
    <location>
        <begin position="792"/>
        <end position="803"/>
    </location>
</feature>